<proteinExistence type="predicted"/>
<reference evidence="1 2" key="1">
    <citation type="submission" date="2020-08" db="EMBL/GenBank/DDBJ databases">
        <title>Genomic Encyclopedia of Type Strains, Phase III (KMG-III): the genomes of soil and plant-associated and newly described type strains.</title>
        <authorList>
            <person name="Whitman W."/>
        </authorList>
    </citation>
    <scope>NUCLEOTIDE SEQUENCE [LARGE SCALE GENOMIC DNA]</scope>
    <source>
        <strain evidence="1 2">SFB5A</strain>
    </source>
</reference>
<gene>
    <name evidence="1" type="ORF">GGE06_008433</name>
</gene>
<name>A0A7W7U9G5_9ACTN</name>
<comment type="caution">
    <text evidence="1">The sequence shown here is derived from an EMBL/GenBank/DDBJ whole genome shotgun (WGS) entry which is preliminary data.</text>
</comment>
<dbReference type="EMBL" id="JACHJY010000023">
    <property type="protein sequence ID" value="MBB4987460.1"/>
    <property type="molecule type" value="Genomic_DNA"/>
</dbReference>
<evidence type="ECO:0000313" key="2">
    <source>
        <dbReference type="Proteomes" id="UP000582643"/>
    </source>
</evidence>
<dbReference type="AlphaFoldDB" id="A0A7W7U9G5"/>
<dbReference type="Proteomes" id="UP000582643">
    <property type="component" value="Unassembled WGS sequence"/>
</dbReference>
<dbReference type="InterPro" id="IPR010982">
    <property type="entry name" value="Lambda_DNA-bd_dom_sf"/>
</dbReference>
<dbReference type="RefSeq" id="WP_184933246.1">
    <property type="nucleotide sequence ID" value="NZ_JACHJY010000023.1"/>
</dbReference>
<keyword evidence="2" id="KW-1185">Reference proteome</keyword>
<protein>
    <submittedName>
        <fullName evidence="1">Transcriptional regulator with XRE-family HTH domain</fullName>
    </submittedName>
</protein>
<accession>A0A7W7U9G5</accession>
<organism evidence="1 2">
    <name type="scientific">Streptomyces nymphaeiformis</name>
    <dbReference type="NCBI Taxonomy" id="2663842"/>
    <lineage>
        <taxon>Bacteria</taxon>
        <taxon>Bacillati</taxon>
        <taxon>Actinomycetota</taxon>
        <taxon>Actinomycetes</taxon>
        <taxon>Kitasatosporales</taxon>
        <taxon>Streptomycetaceae</taxon>
        <taxon>Streptomyces</taxon>
    </lineage>
</organism>
<dbReference type="SUPFAM" id="SSF47413">
    <property type="entry name" value="lambda repressor-like DNA-binding domains"/>
    <property type="match status" value="1"/>
</dbReference>
<evidence type="ECO:0000313" key="1">
    <source>
        <dbReference type="EMBL" id="MBB4987460.1"/>
    </source>
</evidence>
<sequence>MTEAGYGAEELARLGDTVENYIAAQGMQFTEVAERADFSIETLAKIRKGVRVSPVTYRKLERALGWTVRSADDVMAGGEPTVETAAPIPAAPPQDEPIDPQAAAILTILDSLPVRVQAEVLRRLGDRIPPEARRTA</sequence>
<dbReference type="GO" id="GO:0003677">
    <property type="term" value="F:DNA binding"/>
    <property type="evidence" value="ECO:0007669"/>
    <property type="project" value="InterPro"/>
</dbReference>